<evidence type="ECO:0000256" key="9">
    <source>
        <dbReference type="RuleBase" id="RU000461"/>
    </source>
</evidence>
<dbReference type="PROSITE" id="PS00086">
    <property type="entry name" value="CYTOCHROME_P450"/>
    <property type="match status" value="1"/>
</dbReference>
<feature type="binding site" description="axial binding residue" evidence="8">
    <location>
        <position position="461"/>
    </location>
    <ligand>
        <name>heme</name>
        <dbReference type="ChEBI" id="CHEBI:30413"/>
    </ligand>
    <ligandPart>
        <name>Fe</name>
        <dbReference type="ChEBI" id="CHEBI:18248"/>
    </ligandPart>
</feature>
<dbReference type="InterPro" id="IPR050121">
    <property type="entry name" value="Cytochrome_P450_monoxygenase"/>
</dbReference>
<evidence type="ECO:0000256" key="8">
    <source>
        <dbReference type="PIRSR" id="PIRSR602401-1"/>
    </source>
</evidence>
<dbReference type="Proteomes" id="UP001220324">
    <property type="component" value="Unassembled WGS sequence"/>
</dbReference>
<keyword evidence="12" id="KW-1185">Reference proteome</keyword>
<keyword evidence="10" id="KW-1133">Transmembrane helix</keyword>
<evidence type="ECO:0000256" key="7">
    <source>
        <dbReference type="ARBA" id="ARBA00023033"/>
    </source>
</evidence>
<dbReference type="EMBL" id="JAQIZZ010000002">
    <property type="protein sequence ID" value="KAJ5552703.1"/>
    <property type="molecule type" value="Genomic_DNA"/>
</dbReference>
<keyword evidence="10" id="KW-0812">Transmembrane</keyword>
<evidence type="ECO:0000256" key="3">
    <source>
        <dbReference type="ARBA" id="ARBA00022617"/>
    </source>
</evidence>
<dbReference type="PANTHER" id="PTHR24305:SF190">
    <property type="entry name" value="P450, PUTATIVE (EUROFUNG)-RELATED"/>
    <property type="match status" value="1"/>
</dbReference>
<feature type="transmembrane region" description="Helical" evidence="10">
    <location>
        <begin position="7"/>
        <end position="29"/>
    </location>
</feature>
<dbReference type="InterPro" id="IPR001128">
    <property type="entry name" value="Cyt_P450"/>
</dbReference>
<evidence type="ECO:0000256" key="4">
    <source>
        <dbReference type="ARBA" id="ARBA00022723"/>
    </source>
</evidence>
<dbReference type="InterPro" id="IPR002401">
    <property type="entry name" value="Cyt_P450_E_grp-I"/>
</dbReference>
<dbReference type="GO" id="GO:0005506">
    <property type="term" value="F:iron ion binding"/>
    <property type="evidence" value="ECO:0007669"/>
    <property type="project" value="InterPro"/>
</dbReference>
<dbReference type="Gene3D" id="1.10.630.10">
    <property type="entry name" value="Cytochrome P450"/>
    <property type="match status" value="1"/>
</dbReference>
<dbReference type="SUPFAM" id="SSF48264">
    <property type="entry name" value="Cytochrome P450"/>
    <property type="match status" value="1"/>
</dbReference>
<evidence type="ECO:0000256" key="6">
    <source>
        <dbReference type="ARBA" id="ARBA00023004"/>
    </source>
</evidence>
<evidence type="ECO:0000256" key="10">
    <source>
        <dbReference type="SAM" id="Phobius"/>
    </source>
</evidence>
<sequence length="530" mass="58810">MSFHTSHVITFFSILIVIRLLVLLVQAWLHPLRDVPGPFWARFSRLWYLHAVSRGDFHKINVGLHQKYDRTNAYGVPSGVGSVVRIAPGQYSIDDPEAIKIIYSHSSPFVKAPWYLASANANPESHDLFTDRNPRRHSENRRKVAALYSMTSLVAMEGYVSECTSVLFQRLSELAASAQTFDLQHWMQYYAFDVIGSITLQKRFGFLDVGADQNGLIAALHSYLVYSARVGVYSEWHPLLSKLVTLLPMSGISRLQAFAEQQISTASNNLGHEKDVSINVGQGGSFLTRLLKMHSDNPSKLTKADIFTTCITNIGAGSDTTSVSLTSVMYHLMANPSKYETLCAEIHEADKQGNLSSPYISFQEAQKLPYLQACIKEALRMHPATGLPLARVVPEGGTTLCGRFFPAGSIVGVNAWVIHSNKSVFGADAELYRPERWLESSELSSAMDRNFMAFGGGARTCIGKNISLLEIGTLVPNLIRAFHFELVDQNLEPECENVWFVKQKNIRCKVRSLQVTSDSGKNVSVNDALG</sequence>
<evidence type="ECO:0000256" key="2">
    <source>
        <dbReference type="ARBA" id="ARBA00010617"/>
    </source>
</evidence>
<dbReference type="CDD" id="cd11060">
    <property type="entry name" value="CYP57A1-like"/>
    <property type="match status" value="1"/>
</dbReference>
<dbReference type="GO" id="GO:0004497">
    <property type="term" value="F:monooxygenase activity"/>
    <property type="evidence" value="ECO:0007669"/>
    <property type="project" value="UniProtKB-KW"/>
</dbReference>
<reference evidence="11 12" key="1">
    <citation type="journal article" date="2023" name="IMA Fungus">
        <title>Comparative genomic study of the Penicillium genus elucidates a diverse pangenome and 15 lateral gene transfer events.</title>
        <authorList>
            <person name="Petersen C."/>
            <person name="Sorensen T."/>
            <person name="Nielsen M.R."/>
            <person name="Sondergaard T.E."/>
            <person name="Sorensen J.L."/>
            <person name="Fitzpatrick D.A."/>
            <person name="Frisvad J.C."/>
            <person name="Nielsen K.L."/>
        </authorList>
    </citation>
    <scope>NUCLEOTIDE SEQUENCE [LARGE SCALE GENOMIC DNA]</scope>
    <source>
        <strain evidence="11 12">IBT 35679</strain>
    </source>
</reference>
<dbReference type="Pfam" id="PF00067">
    <property type="entry name" value="p450"/>
    <property type="match status" value="1"/>
</dbReference>
<keyword evidence="5 9" id="KW-0560">Oxidoreductase</keyword>
<dbReference type="GO" id="GO:0020037">
    <property type="term" value="F:heme binding"/>
    <property type="evidence" value="ECO:0007669"/>
    <property type="project" value="InterPro"/>
</dbReference>
<comment type="caution">
    <text evidence="11">The sequence shown here is derived from an EMBL/GenBank/DDBJ whole genome shotgun (WGS) entry which is preliminary data.</text>
</comment>
<keyword evidence="4 8" id="KW-0479">Metal-binding</keyword>
<comment type="cofactor">
    <cofactor evidence="1 8">
        <name>heme</name>
        <dbReference type="ChEBI" id="CHEBI:30413"/>
    </cofactor>
</comment>
<dbReference type="InterPro" id="IPR017972">
    <property type="entry name" value="Cyt_P450_CS"/>
</dbReference>
<dbReference type="GO" id="GO:0016705">
    <property type="term" value="F:oxidoreductase activity, acting on paired donors, with incorporation or reduction of molecular oxygen"/>
    <property type="evidence" value="ECO:0007669"/>
    <property type="project" value="InterPro"/>
</dbReference>
<organism evidence="11 12">
    <name type="scientific">Penicillium frequentans</name>
    <dbReference type="NCBI Taxonomy" id="3151616"/>
    <lineage>
        <taxon>Eukaryota</taxon>
        <taxon>Fungi</taxon>
        <taxon>Dikarya</taxon>
        <taxon>Ascomycota</taxon>
        <taxon>Pezizomycotina</taxon>
        <taxon>Eurotiomycetes</taxon>
        <taxon>Eurotiomycetidae</taxon>
        <taxon>Eurotiales</taxon>
        <taxon>Aspergillaceae</taxon>
        <taxon>Penicillium</taxon>
    </lineage>
</organism>
<keyword evidence="6 8" id="KW-0408">Iron</keyword>
<accession>A0AAD6GJK7</accession>
<dbReference type="AlphaFoldDB" id="A0AAD6GJK7"/>
<gene>
    <name evidence="11" type="ORF">N7494_002081</name>
</gene>
<proteinExistence type="inferred from homology"/>
<keyword evidence="7 9" id="KW-0503">Monooxygenase</keyword>
<dbReference type="PRINTS" id="PR00463">
    <property type="entry name" value="EP450I"/>
</dbReference>
<evidence type="ECO:0000313" key="11">
    <source>
        <dbReference type="EMBL" id="KAJ5552703.1"/>
    </source>
</evidence>
<dbReference type="PANTHER" id="PTHR24305">
    <property type="entry name" value="CYTOCHROME P450"/>
    <property type="match status" value="1"/>
</dbReference>
<evidence type="ECO:0000256" key="5">
    <source>
        <dbReference type="ARBA" id="ARBA00023002"/>
    </source>
</evidence>
<keyword evidence="10" id="KW-0472">Membrane</keyword>
<dbReference type="FunFam" id="1.10.630.10:FF:000050">
    <property type="entry name" value="Cytochrome P450 monooxygenase"/>
    <property type="match status" value="1"/>
</dbReference>
<dbReference type="InterPro" id="IPR036396">
    <property type="entry name" value="Cyt_P450_sf"/>
</dbReference>
<evidence type="ECO:0000256" key="1">
    <source>
        <dbReference type="ARBA" id="ARBA00001971"/>
    </source>
</evidence>
<keyword evidence="3 8" id="KW-0349">Heme</keyword>
<protein>
    <recommendedName>
        <fullName evidence="13">Pisatin demethylase</fullName>
    </recommendedName>
</protein>
<comment type="similarity">
    <text evidence="2 9">Belongs to the cytochrome P450 family.</text>
</comment>
<dbReference type="PRINTS" id="PR00385">
    <property type="entry name" value="P450"/>
</dbReference>
<name>A0AAD6GJK7_9EURO</name>
<dbReference type="GO" id="GO:0043386">
    <property type="term" value="P:mycotoxin biosynthetic process"/>
    <property type="evidence" value="ECO:0007669"/>
    <property type="project" value="UniProtKB-ARBA"/>
</dbReference>
<evidence type="ECO:0000313" key="12">
    <source>
        <dbReference type="Proteomes" id="UP001220324"/>
    </source>
</evidence>
<evidence type="ECO:0008006" key="13">
    <source>
        <dbReference type="Google" id="ProtNLM"/>
    </source>
</evidence>